<dbReference type="EMBL" id="MU001510">
    <property type="protein sequence ID" value="KAF2438951.1"/>
    <property type="molecule type" value="Genomic_DNA"/>
</dbReference>
<evidence type="ECO:0000313" key="3">
    <source>
        <dbReference type="Proteomes" id="UP000799764"/>
    </source>
</evidence>
<name>A0A9P4U6M6_9PLEO</name>
<dbReference type="Proteomes" id="UP000799764">
    <property type="component" value="Unassembled WGS sequence"/>
</dbReference>
<keyword evidence="1" id="KW-1133">Transmembrane helix</keyword>
<keyword evidence="3" id="KW-1185">Reference proteome</keyword>
<reference evidence="2" key="1">
    <citation type="journal article" date="2020" name="Stud. Mycol.">
        <title>101 Dothideomycetes genomes: a test case for predicting lifestyles and emergence of pathogens.</title>
        <authorList>
            <person name="Haridas S."/>
            <person name="Albert R."/>
            <person name="Binder M."/>
            <person name="Bloem J."/>
            <person name="Labutti K."/>
            <person name="Salamov A."/>
            <person name="Andreopoulos B."/>
            <person name="Baker S."/>
            <person name="Barry K."/>
            <person name="Bills G."/>
            <person name="Bluhm B."/>
            <person name="Cannon C."/>
            <person name="Castanera R."/>
            <person name="Culley D."/>
            <person name="Daum C."/>
            <person name="Ezra D."/>
            <person name="Gonzalez J."/>
            <person name="Henrissat B."/>
            <person name="Kuo A."/>
            <person name="Liang C."/>
            <person name="Lipzen A."/>
            <person name="Lutzoni F."/>
            <person name="Magnuson J."/>
            <person name="Mondo S."/>
            <person name="Nolan M."/>
            <person name="Ohm R."/>
            <person name="Pangilinan J."/>
            <person name="Park H.-J."/>
            <person name="Ramirez L."/>
            <person name="Alfaro M."/>
            <person name="Sun H."/>
            <person name="Tritt A."/>
            <person name="Yoshinaga Y."/>
            <person name="Zwiers L.-H."/>
            <person name="Turgeon B."/>
            <person name="Goodwin S."/>
            <person name="Spatafora J."/>
            <person name="Crous P."/>
            <person name="Grigoriev I."/>
        </authorList>
    </citation>
    <scope>NUCLEOTIDE SEQUENCE</scope>
    <source>
        <strain evidence="2">CBS 690.94</strain>
    </source>
</reference>
<feature type="transmembrane region" description="Helical" evidence="1">
    <location>
        <begin position="6"/>
        <end position="25"/>
    </location>
</feature>
<proteinExistence type="predicted"/>
<dbReference type="Pfam" id="PF11374">
    <property type="entry name" value="DUF3176"/>
    <property type="match status" value="1"/>
</dbReference>
<feature type="non-terminal residue" evidence="2">
    <location>
        <position position="1"/>
    </location>
</feature>
<keyword evidence="1" id="KW-0472">Membrane</keyword>
<dbReference type="InterPro" id="IPR021514">
    <property type="entry name" value="DUF3176"/>
</dbReference>
<dbReference type="OrthoDB" id="5376804at2759"/>
<feature type="non-terminal residue" evidence="2">
    <location>
        <position position="98"/>
    </location>
</feature>
<dbReference type="AlphaFoldDB" id="A0A9P4U6M6"/>
<dbReference type="PANTHER" id="PTHR35394:SF5">
    <property type="entry name" value="DUF3176 DOMAIN-CONTAINING PROTEIN"/>
    <property type="match status" value="1"/>
</dbReference>
<accession>A0A9P4U6M6</accession>
<dbReference type="PANTHER" id="PTHR35394">
    <property type="entry name" value="DUF3176 DOMAIN-CONTAINING PROTEIN"/>
    <property type="match status" value="1"/>
</dbReference>
<keyword evidence="1" id="KW-0812">Transmembrane</keyword>
<gene>
    <name evidence="2" type="ORF">P171DRAFT_328896</name>
</gene>
<evidence type="ECO:0000313" key="2">
    <source>
        <dbReference type="EMBL" id="KAF2438951.1"/>
    </source>
</evidence>
<protein>
    <submittedName>
        <fullName evidence="2">Uncharacterized protein</fullName>
    </submittedName>
</protein>
<evidence type="ECO:0000256" key="1">
    <source>
        <dbReference type="SAM" id="Phobius"/>
    </source>
</evidence>
<organism evidence="2 3">
    <name type="scientific">Karstenula rhodostoma CBS 690.94</name>
    <dbReference type="NCBI Taxonomy" id="1392251"/>
    <lineage>
        <taxon>Eukaryota</taxon>
        <taxon>Fungi</taxon>
        <taxon>Dikarya</taxon>
        <taxon>Ascomycota</taxon>
        <taxon>Pezizomycotina</taxon>
        <taxon>Dothideomycetes</taxon>
        <taxon>Pleosporomycetidae</taxon>
        <taxon>Pleosporales</taxon>
        <taxon>Massarineae</taxon>
        <taxon>Didymosphaeriaceae</taxon>
        <taxon>Karstenula</taxon>
    </lineage>
</organism>
<feature type="transmembrane region" description="Helical" evidence="1">
    <location>
        <begin position="37"/>
        <end position="56"/>
    </location>
</feature>
<sequence>WLIEIISWTFSALSMVGIIIVLYHYQHRPLPRWPLGLTLNAYISVLAKVSGAALLLPVSEALGQLKWIWFRVNGDKSTQSKKMWDFELFDNASRGPWG</sequence>
<comment type="caution">
    <text evidence="2">The sequence shown here is derived from an EMBL/GenBank/DDBJ whole genome shotgun (WGS) entry which is preliminary data.</text>
</comment>